<organism evidence="1 2">
    <name type="scientific">Flavonifractor plautii</name>
    <name type="common">Fusobacterium plautii</name>
    <dbReference type="NCBI Taxonomy" id="292800"/>
    <lineage>
        <taxon>Bacteria</taxon>
        <taxon>Bacillati</taxon>
        <taxon>Bacillota</taxon>
        <taxon>Clostridia</taxon>
        <taxon>Eubacteriales</taxon>
        <taxon>Oscillospiraceae</taxon>
        <taxon>Flavonifractor</taxon>
    </lineage>
</organism>
<dbReference type="EMBL" id="JAQLWO010000044">
    <property type="protein sequence ID" value="MDB7908768.1"/>
    <property type="molecule type" value="Genomic_DNA"/>
</dbReference>
<comment type="caution">
    <text evidence="1">The sequence shown here is derived from an EMBL/GenBank/DDBJ whole genome shotgun (WGS) entry which is preliminary data.</text>
</comment>
<protein>
    <submittedName>
        <fullName evidence="1">Uncharacterized protein</fullName>
    </submittedName>
</protein>
<dbReference type="Proteomes" id="UP001211006">
    <property type="component" value="Unassembled WGS sequence"/>
</dbReference>
<sequence length="91" mass="10957">MIWDADISFEGFQKRIESWYEGKAFELCDPPINAQFALDLIFKTLIDDKEKYPYLTTMPESTEQTNSIMLDLILTKYSREYRKFKRRKNKC</sequence>
<name>A0AAW6C5M0_FLAPL</name>
<dbReference type="RefSeq" id="WP_009258478.1">
    <property type="nucleotide sequence ID" value="NZ_BAABZG010000001.1"/>
</dbReference>
<dbReference type="Pfam" id="PF25189">
    <property type="entry name" value="Tad8"/>
    <property type="match status" value="1"/>
</dbReference>
<gene>
    <name evidence="1" type="ORF">PND83_22550</name>
</gene>
<proteinExistence type="predicted"/>
<dbReference type="AlphaFoldDB" id="A0AAW6C5M0"/>
<dbReference type="InterPro" id="IPR057387">
    <property type="entry name" value="Tad8-like"/>
</dbReference>
<accession>A0AAW6C5M0</accession>
<reference evidence="1" key="1">
    <citation type="submission" date="2023-01" db="EMBL/GenBank/DDBJ databases">
        <title>Human gut microbiome strain richness.</title>
        <authorList>
            <person name="Chen-Liaw A."/>
        </authorList>
    </citation>
    <scope>NUCLEOTIDE SEQUENCE</scope>
    <source>
        <strain evidence="1">2225st1_A6_2225SCRN_200828</strain>
    </source>
</reference>
<evidence type="ECO:0000313" key="2">
    <source>
        <dbReference type="Proteomes" id="UP001211006"/>
    </source>
</evidence>
<evidence type="ECO:0000313" key="1">
    <source>
        <dbReference type="EMBL" id="MDB7908768.1"/>
    </source>
</evidence>